<reference evidence="2 3" key="2">
    <citation type="journal article" date="2021" name="Mar. Drugs">
        <title>A New Micromonospora Strain with Antibiotic Activity Isolated from the Microbiome of a Mid-Atlantic Deep-Sea Sponge.</title>
        <authorList>
            <person name="Back C.R."/>
            <person name="Stennett H.L."/>
            <person name="Williams S.E."/>
            <person name="Wang L."/>
            <person name="Ojeda Gomez J."/>
            <person name="Abdulle O.M."/>
            <person name="Duffy T."/>
            <person name="Neal C."/>
            <person name="Mantell J."/>
            <person name="Jepson M.A."/>
            <person name="Hendry K.R."/>
            <person name="Powell D."/>
            <person name="Stach J.E.M."/>
            <person name="Essex-Lopresti A.E."/>
            <person name="Willis C.L."/>
            <person name="Curnow P."/>
            <person name="Race P.R."/>
        </authorList>
    </citation>
    <scope>NUCLEOTIDE SEQUENCE [LARGE SCALE GENOMIC DNA]</scope>
    <source>
        <strain evidence="2 3">28ISP2-46</strain>
    </source>
</reference>
<evidence type="ECO:0000313" key="3">
    <source>
        <dbReference type="Proteomes" id="UP000510844"/>
    </source>
</evidence>
<proteinExistence type="predicted"/>
<feature type="region of interest" description="Disordered" evidence="1">
    <location>
        <begin position="14"/>
        <end position="43"/>
    </location>
</feature>
<feature type="compositionally biased region" description="Low complexity" evidence="1">
    <location>
        <begin position="14"/>
        <end position="25"/>
    </location>
</feature>
<dbReference type="AlphaFoldDB" id="A0A7L6B3V4"/>
<accession>A0A7L6B3V4</accession>
<evidence type="ECO:0000256" key="1">
    <source>
        <dbReference type="SAM" id="MobiDB-lite"/>
    </source>
</evidence>
<evidence type="ECO:0000313" key="2">
    <source>
        <dbReference type="EMBL" id="QLQ36599.1"/>
    </source>
</evidence>
<dbReference type="Proteomes" id="UP000510844">
    <property type="component" value="Chromosome"/>
</dbReference>
<sequence>MALLLLTGWGAPAAAAPPDGPRASGIRSERVVPTSATTRSTGGSGVAALAASWSTGQVAPGDIQGWVWNNANPLTVAYQVGFSPTGASAALPCQFEVTRRWYSQQPGGERRFHFQIRNGGAVTCAATVLLSAQPSTYDWTVAPLAPGASGNYRWVEQVSPTVSYLLGLSPTGASGSAACQLEITRTWYLQEAGAVRKFAFVLRNVGSVTCGAQVRLAQLSVPTTWYVGTLAPAASSTWTWNNANPLTATHLLGLSPWGAQLTDPCQMEITRSWYVQRINPDGTAQRQLALTVTNVGAIGCTATVFLTPLTT</sequence>
<organism evidence="2 3">
    <name type="scientific">Micromonospora robiginosa</name>
    <dbReference type="NCBI Taxonomy" id="2749844"/>
    <lineage>
        <taxon>Bacteria</taxon>
        <taxon>Bacillati</taxon>
        <taxon>Actinomycetota</taxon>
        <taxon>Actinomycetes</taxon>
        <taxon>Micromonosporales</taxon>
        <taxon>Micromonosporaceae</taxon>
        <taxon>Micromonospora</taxon>
    </lineage>
</organism>
<reference evidence="3" key="1">
    <citation type="submission" date="2020-07" db="EMBL/GenBank/DDBJ databases">
        <title>A new Micromonospora strain with potent antibiotic activity isolated from the microbiome of a mid-Atlantic deep-sea sponge.</title>
        <authorList>
            <person name="Back C.R."/>
            <person name="Stennett H.L."/>
            <person name="Williams S.E."/>
            <person name="Wang L."/>
            <person name="Ojeda Gomez J."/>
            <person name="Abdulle O.M."/>
            <person name="Duffy T."/>
            <person name="Hendry K.R."/>
            <person name="Powell D."/>
            <person name="Stach J.E."/>
            <person name="Essex-Lopresti A.E."/>
            <person name="Willis C.L."/>
            <person name="Curnow P."/>
            <person name="Race P.R."/>
        </authorList>
    </citation>
    <scope>NUCLEOTIDE SEQUENCE [LARGE SCALE GENOMIC DNA]</scope>
    <source>
        <strain evidence="3">28ISP2-46</strain>
    </source>
</reference>
<keyword evidence="3" id="KW-1185">Reference proteome</keyword>
<dbReference type="EMBL" id="CP059322">
    <property type="protein sequence ID" value="QLQ36599.1"/>
    <property type="molecule type" value="Genomic_DNA"/>
</dbReference>
<dbReference type="KEGG" id="mfeu:H1D33_25540"/>
<gene>
    <name evidence="2" type="ORF">H1D33_25540</name>
</gene>
<name>A0A7L6B3V4_9ACTN</name>
<protein>
    <submittedName>
        <fullName evidence="2">Uncharacterized protein</fullName>
    </submittedName>
</protein>
<dbReference type="RefSeq" id="WP_181569114.1">
    <property type="nucleotide sequence ID" value="NZ_CP059322.2"/>
</dbReference>